<comment type="caution">
    <text evidence="1">The sequence shown here is derived from an EMBL/GenBank/DDBJ whole genome shotgun (WGS) entry which is preliminary data.</text>
</comment>
<dbReference type="PROSITE" id="PS51257">
    <property type="entry name" value="PROKAR_LIPOPROTEIN"/>
    <property type="match status" value="1"/>
</dbReference>
<evidence type="ECO:0000313" key="2">
    <source>
        <dbReference type="Proteomes" id="UP000176287"/>
    </source>
</evidence>
<dbReference type="EMBL" id="MHKZ01000018">
    <property type="protein sequence ID" value="OGZ00529.1"/>
    <property type="molecule type" value="Genomic_DNA"/>
</dbReference>
<evidence type="ECO:0000313" key="1">
    <source>
        <dbReference type="EMBL" id="OGZ00529.1"/>
    </source>
</evidence>
<dbReference type="AlphaFoldDB" id="A0A1G2CGK5"/>
<reference evidence="1 2" key="1">
    <citation type="journal article" date="2016" name="Nat. Commun.">
        <title>Thousands of microbial genomes shed light on interconnected biogeochemical processes in an aquifer system.</title>
        <authorList>
            <person name="Anantharaman K."/>
            <person name="Brown C.T."/>
            <person name="Hug L.A."/>
            <person name="Sharon I."/>
            <person name="Castelle C.J."/>
            <person name="Probst A.J."/>
            <person name="Thomas B.C."/>
            <person name="Singh A."/>
            <person name="Wilkins M.J."/>
            <person name="Karaoz U."/>
            <person name="Brodie E.L."/>
            <person name="Williams K.H."/>
            <person name="Hubbard S.S."/>
            <person name="Banfield J.F."/>
        </authorList>
    </citation>
    <scope>NUCLEOTIDE SEQUENCE [LARGE SCALE GENOMIC DNA]</scope>
</reference>
<accession>A0A1G2CGK5</accession>
<dbReference type="Proteomes" id="UP000176287">
    <property type="component" value="Unassembled WGS sequence"/>
</dbReference>
<protein>
    <submittedName>
        <fullName evidence="1">Uncharacterized protein</fullName>
    </submittedName>
</protein>
<dbReference type="STRING" id="1798649.A3B13_01895"/>
<gene>
    <name evidence="1" type="ORF">A3B13_01895</name>
</gene>
<name>A0A1G2CGK5_9BACT</name>
<proteinExistence type="predicted"/>
<sequence length="231" mass="25307">MNALQKIAVAVLVVALGVSGCGTLGGDFVKIGDQFVRYVREQLNPNRPLPVQPQIPADVRAELAAKQLQQIPVFVKNVTYYDASMYVGKKEGSFNFTKELPQLQSPSTDTVVAASAFVKALNKRLQASGFEVANEPCNQCLRIDIDFAIFVNGSGTWTPVTVILARIRVFYGDMEILETRDDRWAFGKKAPIGPEEMGIVVAQELAAIGVTEEFIQAWTIAIRGQRVSMAN</sequence>
<organism evidence="1 2">
    <name type="scientific">Candidatus Liptonbacteria bacterium RIFCSPLOWO2_01_FULL_45_15</name>
    <dbReference type="NCBI Taxonomy" id="1798649"/>
    <lineage>
        <taxon>Bacteria</taxon>
        <taxon>Candidatus Liptoniibacteriota</taxon>
    </lineage>
</organism>